<comment type="caution">
    <text evidence="4">The sequence shown here is derived from an EMBL/GenBank/DDBJ whole genome shotgun (WGS) entry which is preliminary data.</text>
</comment>
<proteinExistence type="predicted"/>
<dbReference type="RefSeq" id="WP_200112894.1">
    <property type="nucleotide sequence ID" value="NZ_JAEHOH010000001.1"/>
</dbReference>
<feature type="region of interest" description="Disordered" evidence="2">
    <location>
        <begin position="191"/>
        <end position="237"/>
    </location>
</feature>
<dbReference type="PANTHER" id="PTHR19136">
    <property type="entry name" value="MOLYBDENUM COFACTOR GUANYLYLTRANSFERASE"/>
    <property type="match status" value="1"/>
</dbReference>
<dbReference type="EMBL" id="JAEHOH010000001">
    <property type="protein sequence ID" value="MBK0417631.1"/>
    <property type="molecule type" value="Genomic_DNA"/>
</dbReference>
<organism evidence="4 5">
    <name type="scientific">Leucobacter chromiisoli</name>
    <dbReference type="NCBI Taxonomy" id="2796471"/>
    <lineage>
        <taxon>Bacteria</taxon>
        <taxon>Bacillati</taxon>
        <taxon>Actinomycetota</taxon>
        <taxon>Actinomycetes</taxon>
        <taxon>Micrococcales</taxon>
        <taxon>Microbacteriaceae</taxon>
        <taxon>Leucobacter</taxon>
    </lineage>
</organism>
<gene>
    <name evidence="4" type="ORF">JD276_01090</name>
</gene>
<reference evidence="4" key="1">
    <citation type="submission" date="2020-12" db="EMBL/GenBank/DDBJ databases">
        <title>Leucobacter sp. CAS1, isolated from Chromium sludge.</title>
        <authorList>
            <person name="Xu Z."/>
        </authorList>
    </citation>
    <scope>NUCLEOTIDE SEQUENCE</scope>
    <source>
        <strain evidence="4">CSA1</strain>
    </source>
</reference>
<feature type="domain" description="MobA-like NTP transferase" evidence="3">
    <location>
        <begin position="25"/>
        <end position="167"/>
    </location>
</feature>
<dbReference type="InterPro" id="IPR029044">
    <property type="entry name" value="Nucleotide-diphossugar_trans"/>
</dbReference>
<evidence type="ECO:0000256" key="1">
    <source>
        <dbReference type="ARBA" id="ARBA00022679"/>
    </source>
</evidence>
<name>A0A934Q5W4_9MICO</name>
<dbReference type="Gene3D" id="3.90.550.10">
    <property type="entry name" value="Spore Coat Polysaccharide Biosynthesis Protein SpsA, Chain A"/>
    <property type="match status" value="1"/>
</dbReference>
<protein>
    <submittedName>
        <fullName evidence="4">NTP transferase domain-containing protein</fullName>
    </submittedName>
</protein>
<accession>A0A934Q5W4</accession>
<dbReference type="SUPFAM" id="SSF53448">
    <property type="entry name" value="Nucleotide-diphospho-sugar transferases"/>
    <property type="match status" value="1"/>
</dbReference>
<dbReference type="AlphaFoldDB" id="A0A934Q5W4"/>
<keyword evidence="1 4" id="KW-0808">Transferase</keyword>
<dbReference type="PANTHER" id="PTHR19136:SF81">
    <property type="entry name" value="MOLYBDENUM COFACTOR GUANYLYLTRANSFERASE"/>
    <property type="match status" value="1"/>
</dbReference>
<keyword evidence="5" id="KW-1185">Reference proteome</keyword>
<dbReference type="Proteomes" id="UP000608530">
    <property type="component" value="Unassembled WGS sequence"/>
</dbReference>
<sequence length="237" mass="24394">MSGGGTRATDGSEAAVVEAAVFESVVLAGGRGSRLGGVDKAAVLLRETRLVDRVLAAARAAGARRCVVVGPESAGELADAVVREDPPFAGPLAALAAGLAAVREEWVLLLPCDLEHPGPVCAALTGALPARGPDGIRLLDTAGRPQWLAGVYRASALRAGIDALGGRTADRPLRLAFAAARVREVRAPEGATADIDTAEDLERARRERHRDASASLPDGADDAGPRHTVTDDRGDPR</sequence>
<evidence type="ECO:0000256" key="2">
    <source>
        <dbReference type="SAM" id="MobiDB-lite"/>
    </source>
</evidence>
<evidence type="ECO:0000259" key="3">
    <source>
        <dbReference type="Pfam" id="PF12804"/>
    </source>
</evidence>
<feature type="compositionally biased region" description="Basic and acidic residues" evidence="2">
    <location>
        <begin position="223"/>
        <end position="237"/>
    </location>
</feature>
<evidence type="ECO:0000313" key="4">
    <source>
        <dbReference type="EMBL" id="MBK0417631.1"/>
    </source>
</evidence>
<dbReference type="Pfam" id="PF12804">
    <property type="entry name" value="NTP_transf_3"/>
    <property type="match status" value="1"/>
</dbReference>
<dbReference type="InterPro" id="IPR025877">
    <property type="entry name" value="MobA-like_NTP_Trfase"/>
</dbReference>
<feature type="compositionally biased region" description="Basic and acidic residues" evidence="2">
    <location>
        <begin position="200"/>
        <end position="212"/>
    </location>
</feature>
<dbReference type="GO" id="GO:0016779">
    <property type="term" value="F:nucleotidyltransferase activity"/>
    <property type="evidence" value="ECO:0007669"/>
    <property type="project" value="TreeGrafter"/>
</dbReference>
<evidence type="ECO:0000313" key="5">
    <source>
        <dbReference type="Proteomes" id="UP000608530"/>
    </source>
</evidence>